<dbReference type="SMART" id="SM00899">
    <property type="entry name" value="FeoA"/>
    <property type="match status" value="1"/>
</dbReference>
<dbReference type="RefSeq" id="WP_020886897.1">
    <property type="nucleotide sequence ID" value="NZ_ATHI01000026.1"/>
</dbReference>
<evidence type="ECO:0000259" key="2">
    <source>
        <dbReference type="SMART" id="SM00899"/>
    </source>
</evidence>
<evidence type="ECO:0000313" key="4">
    <source>
        <dbReference type="Proteomes" id="UP000014975"/>
    </source>
</evidence>
<dbReference type="Gene3D" id="2.30.30.90">
    <property type="match status" value="1"/>
</dbReference>
<dbReference type="GO" id="GO:0046914">
    <property type="term" value="F:transition metal ion binding"/>
    <property type="evidence" value="ECO:0007669"/>
    <property type="project" value="InterPro"/>
</dbReference>
<dbReference type="Pfam" id="PF04023">
    <property type="entry name" value="FeoA"/>
    <property type="match status" value="1"/>
</dbReference>
<name>S7T6R7_9BACT</name>
<dbReference type="OrthoDB" id="9811076at2"/>
<accession>S7T6R7</accession>
<dbReference type="PANTHER" id="PTHR42954">
    <property type="entry name" value="FE(2+) TRANSPORT PROTEIN A"/>
    <property type="match status" value="1"/>
</dbReference>
<gene>
    <name evidence="3" type="ORF">dsat_0203</name>
</gene>
<dbReference type="InterPro" id="IPR008988">
    <property type="entry name" value="Transcriptional_repressor_C"/>
</dbReference>
<dbReference type="PANTHER" id="PTHR42954:SF2">
    <property type="entry name" value="FE(2+) TRANSPORT PROTEIN A"/>
    <property type="match status" value="1"/>
</dbReference>
<dbReference type="Proteomes" id="UP000014975">
    <property type="component" value="Unassembled WGS sequence"/>
</dbReference>
<dbReference type="eggNOG" id="COG1918">
    <property type="taxonomic scope" value="Bacteria"/>
</dbReference>
<dbReference type="EMBL" id="ATHI01000026">
    <property type="protein sequence ID" value="EPR32762.1"/>
    <property type="molecule type" value="Genomic_DNA"/>
</dbReference>
<dbReference type="InterPro" id="IPR007167">
    <property type="entry name" value="Fe-transptr_FeoA-like"/>
</dbReference>
<dbReference type="InterPro" id="IPR038157">
    <property type="entry name" value="FeoA_core_dom"/>
</dbReference>
<dbReference type="InterPro" id="IPR052713">
    <property type="entry name" value="FeoA"/>
</dbReference>
<feature type="domain" description="Ferrous iron transporter FeoA-like" evidence="2">
    <location>
        <begin position="2"/>
        <end position="74"/>
    </location>
</feature>
<evidence type="ECO:0000256" key="1">
    <source>
        <dbReference type="ARBA" id="ARBA00023004"/>
    </source>
</evidence>
<dbReference type="SUPFAM" id="SSF50037">
    <property type="entry name" value="C-terminal domain of transcriptional repressors"/>
    <property type="match status" value="1"/>
</dbReference>
<protein>
    <submittedName>
        <fullName evidence="3">FeoA family protein</fullName>
    </submittedName>
</protein>
<dbReference type="AlphaFoldDB" id="S7T6R7"/>
<reference evidence="3 4" key="1">
    <citation type="journal article" date="2013" name="Genome Announc.">
        <title>Draft genome sequences for three mercury-methylating, sulfate-reducing bacteria.</title>
        <authorList>
            <person name="Brown S.D."/>
            <person name="Hurt R.A.Jr."/>
            <person name="Gilmour C.C."/>
            <person name="Elias D.A."/>
        </authorList>
    </citation>
    <scope>NUCLEOTIDE SEQUENCE [LARGE SCALE GENOMIC DNA]</scope>
    <source>
        <strain evidence="3 4">DSM 16529</strain>
    </source>
</reference>
<organism evidence="3 4">
    <name type="scientific">Alkalidesulfovibrio alkalitolerans DSM 16529</name>
    <dbReference type="NCBI Taxonomy" id="1121439"/>
    <lineage>
        <taxon>Bacteria</taxon>
        <taxon>Pseudomonadati</taxon>
        <taxon>Thermodesulfobacteriota</taxon>
        <taxon>Desulfovibrionia</taxon>
        <taxon>Desulfovibrionales</taxon>
        <taxon>Desulfovibrionaceae</taxon>
        <taxon>Alkalidesulfovibrio</taxon>
    </lineage>
</organism>
<dbReference type="PATRIC" id="fig|1121439.3.peg.1549"/>
<comment type="caution">
    <text evidence="3">The sequence shown here is derived from an EMBL/GenBank/DDBJ whole genome shotgun (WGS) entry which is preliminary data.</text>
</comment>
<keyword evidence="1" id="KW-0408">Iron</keyword>
<evidence type="ECO:0000313" key="3">
    <source>
        <dbReference type="EMBL" id="EPR32762.1"/>
    </source>
</evidence>
<proteinExistence type="predicted"/>
<keyword evidence="4" id="KW-1185">Reference proteome</keyword>
<dbReference type="STRING" id="1121439.dsat_0203"/>
<sequence length="75" mass="8018">MPTLNDIAPGDRCTIARITATGQLGLRLMDLGFFPGTQVRVVRNAPLVDPVDLEVDGSHVSVRHAEAAHVEVETA</sequence>